<dbReference type="EMBL" id="JBHUDJ010000015">
    <property type="protein sequence ID" value="MFD1589345.1"/>
    <property type="molecule type" value="Genomic_DNA"/>
</dbReference>
<dbReference type="Proteomes" id="UP001597119">
    <property type="component" value="Unassembled WGS sequence"/>
</dbReference>
<organism evidence="2 3">
    <name type="scientific">Halorientalis brevis</name>
    <dbReference type="NCBI Taxonomy" id="1126241"/>
    <lineage>
        <taxon>Archaea</taxon>
        <taxon>Methanobacteriati</taxon>
        <taxon>Methanobacteriota</taxon>
        <taxon>Stenosarchaea group</taxon>
        <taxon>Halobacteria</taxon>
        <taxon>Halobacteriales</taxon>
        <taxon>Haloarculaceae</taxon>
        <taxon>Halorientalis</taxon>
    </lineage>
</organism>
<keyword evidence="3" id="KW-1185">Reference proteome</keyword>
<accession>A0ABD6CIE4</accession>
<evidence type="ECO:0000313" key="3">
    <source>
        <dbReference type="Proteomes" id="UP001597119"/>
    </source>
</evidence>
<dbReference type="AlphaFoldDB" id="A0ABD6CIE4"/>
<dbReference type="RefSeq" id="WP_247381239.1">
    <property type="nucleotide sequence ID" value="NZ_JBHUDJ010000015.1"/>
</dbReference>
<gene>
    <name evidence="2" type="ORF">ACFR9U_20405</name>
</gene>
<evidence type="ECO:0000313" key="2">
    <source>
        <dbReference type="EMBL" id="MFD1589345.1"/>
    </source>
</evidence>
<dbReference type="Pfam" id="PF23921">
    <property type="entry name" value="DUF7260"/>
    <property type="match status" value="1"/>
</dbReference>
<comment type="caution">
    <text evidence="2">The sequence shown here is derived from an EMBL/GenBank/DDBJ whole genome shotgun (WGS) entry which is preliminary data.</text>
</comment>
<reference evidence="2 3" key="1">
    <citation type="journal article" date="2019" name="Int. J. Syst. Evol. Microbiol.">
        <title>The Global Catalogue of Microorganisms (GCM) 10K type strain sequencing project: providing services to taxonomists for standard genome sequencing and annotation.</title>
        <authorList>
            <consortium name="The Broad Institute Genomics Platform"/>
            <consortium name="The Broad Institute Genome Sequencing Center for Infectious Disease"/>
            <person name="Wu L."/>
            <person name="Ma J."/>
        </authorList>
    </citation>
    <scope>NUCLEOTIDE SEQUENCE [LARGE SCALE GENOMIC DNA]</scope>
    <source>
        <strain evidence="2 3">CGMCC 1.12125</strain>
    </source>
</reference>
<feature type="domain" description="DUF7260" evidence="1">
    <location>
        <begin position="2"/>
        <end position="128"/>
    </location>
</feature>
<protein>
    <recommendedName>
        <fullName evidence="1">DUF7260 domain-containing protein</fullName>
    </recommendedName>
</protein>
<dbReference type="InterPro" id="IPR055684">
    <property type="entry name" value="DUF7260"/>
</dbReference>
<name>A0ABD6CIE4_9EURY</name>
<proteinExistence type="predicted"/>
<evidence type="ECO:0000259" key="1">
    <source>
        <dbReference type="Pfam" id="PF23921"/>
    </source>
</evidence>
<sequence>MIVAEANTRQAELEVLCLVFDKEMIQLKSARSIVDDITAWLADANETPLTDLGFEALQHRHETLADHRDRCEKLACQRQVSLEETTTKKIKTKIQHWSLVLYIYQEFSSSYPLLSTVTRLDDTCKERQRVVRRHLV</sequence>